<evidence type="ECO:0000256" key="1">
    <source>
        <dbReference type="ARBA" id="ARBA00005854"/>
    </source>
</evidence>
<reference evidence="5 6" key="1">
    <citation type="submission" date="2021-03" db="EMBL/GenBank/DDBJ databases">
        <title>Genomic Encyclopedia of Type Strains, Phase IV (KMG-IV): sequencing the most valuable type-strain genomes for metagenomic binning, comparative biology and taxonomic classification.</title>
        <authorList>
            <person name="Goeker M."/>
        </authorList>
    </citation>
    <scope>NUCLEOTIDE SEQUENCE [LARGE SCALE GENOMIC DNA]</scope>
    <source>
        <strain evidence="5 6">DSM 26048</strain>
    </source>
</reference>
<evidence type="ECO:0000313" key="5">
    <source>
        <dbReference type="EMBL" id="MBP1996294.1"/>
    </source>
</evidence>
<dbReference type="PANTHER" id="PTHR43761:SF1">
    <property type="entry name" value="D-ISOMER SPECIFIC 2-HYDROXYACID DEHYDROGENASE CATALYTIC DOMAIN-CONTAINING PROTEIN-RELATED"/>
    <property type="match status" value="1"/>
</dbReference>
<comment type="similarity">
    <text evidence="1">Belongs to the D-isomer specific 2-hydroxyacid dehydrogenase family.</text>
</comment>
<dbReference type="Proteomes" id="UP001519287">
    <property type="component" value="Unassembled WGS sequence"/>
</dbReference>
<evidence type="ECO:0000313" key="6">
    <source>
        <dbReference type="Proteomes" id="UP001519287"/>
    </source>
</evidence>
<name>A0ABS4J8X6_9BACL</name>
<dbReference type="Gene3D" id="3.40.50.720">
    <property type="entry name" value="NAD(P)-binding Rossmann-like Domain"/>
    <property type="match status" value="2"/>
</dbReference>
<organism evidence="5 6">
    <name type="scientific">Paenibacillus eucommiae</name>
    <dbReference type="NCBI Taxonomy" id="1355755"/>
    <lineage>
        <taxon>Bacteria</taxon>
        <taxon>Bacillati</taxon>
        <taxon>Bacillota</taxon>
        <taxon>Bacilli</taxon>
        <taxon>Bacillales</taxon>
        <taxon>Paenibacillaceae</taxon>
        <taxon>Paenibacillus</taxon>
    </lineage>
</organism>
<dbReference type="PANTHER" id="PTHR43761">
    <property type="entry name" value="D-ISOMER SPECIFIC 2-HYDROXYACID DEHYDROGENASE FAMILY PROTEIN (AFU_ORTHOLOGUE AFUA_1G13630)"/>
    <property type="match status" value="1"/>
</dbReference>
<proteinExistence type="inferred from homology"/>
<sequence length="92" mass="10618">MEALEIALITQQIAGAALDVLEEEPISPQHPLLKLNQCLITSHCAWYSEDSLVRLQQFAAMEIYRLFNGDKPKHIVNKIDTQFFYLTKEDNR</sequence>
<evidence type="ECO:0000256" key="3">
    <source>
        <dbReference type="ARBA" id="ARBA00023027"/>
    </source>
</evidence>
<dbReference type="EMBL" id="JAGGLB010000047">
    <property type="protein sequence ID" value="MBP1996294.1"/>
    <property type="molecule type" value="Genomic_DNA"/>
</dbReference>
<dbReference type="InterPro" id="IPR050418">
    <property type="entry name" value="D-iso_2-hydroxyacid_DH_PdxB"/>
</dbReference>
<dbReference type="Pfam" id="PF02826">
    <property type="entry name" value="2-Hacid_dh_C"/>
    <property type="match status" value="1"/>
</dbReference>
<evidence type="ECO:0000259" key="4">
    <source>
        <dbReference type="Pfam" id="PF02826"/>
    </source>
</evidence>
<evidence type="ECO:0000256" key="2">
    <source>
        <dbReference type="ARBA" id="ARBA00023002"/>
    </source>
</evidence>
<keyword evidence="2" id="KW-0560">Oxidoreductase</keyword>
<comment type="caution">
    <text evidence="5">The sequence shown here is derived from an EMBL/GenBank/DDBJ whole genome shotgun (WGS) entry which is preliminary data.</text>
</comment>
<dbReference type="InterPro" id="IPR006140">
    <property type="entry name" value="D-isomer_DH_NAD-bd"/>
</dbReference>
<dbReference type="InterPro" id="IPR036291">
    <property type="entry name" value="NAD(P)-bd_dom_sf"/>
</dbReference>
<gene>
    <name evidence="5" type="ORF">J2Z66_007940</name>
</gene>
<accession>A0ABS4J8X6</accession>
<keyword evidence="6" id="KW-1185">Reference proteome</keyword>
<keyword evidence="3" id="KW-0520">NAD</keyword>
<feature type="domain" description="D-isomer specific 2-hydroxyacid dehydrogenase NAD-binding" evidence="4">
    <location>
        <begin position="2"/>
        <end position="45"/>
    </location>
</feature>
<dbReference type="SUPFAM" id="SSF51735">
    <property type="entry name" value="NAD(P)-binding Rossmann-fold domains"/>
    <property type="match status" value="1"/>
</dbReference>
<protein>
    <submittedName>
        <fullName evidence="5">Phosphoglycerate dehydrogenase-like enzyme</fullName>
    </submittedName>
</protein>